<dbReference type="Gene3D" id="3.65.10.10">
    <property type="entry name" value="Enolpyruvate transferase domain"/>
    <property type="match status" value="2"/>
</dbReference>
<dbReference type="HAMAP" id="MF_00210">
    <property type="entry name" value="EPSP_synth"/>
    <property type="match status" value="1"/>
</dbReference>
<gene>
    <name evidence="7 9" type="primary">aroA</name>
    <name evidence="9" type="ORF">K8V32_06620</name>
</gene>
<feature type="binding site" evidence="7">
    <location>
        <position position="212"/>
    </location>
    <ligand>
        <name>3-phosphoshikimate</name>
        <dbReference type="ChEBI" id="CHEBI:145989"/>
    </ligand>
</feature>
<evidence type="ECO:0000256" key="2">
    <source>
        <dbReference type="ARBA" id="ARBA00009948"/>
    </source>
</evidence>
<dbReference type="Pfam" id="PF00275">
    <property type="entry name" value="EPSP_synthase"/>
    <property type="match status" value="1"/>
</dbReference>
<evidence type="ECO:0000313" key="10">
    <source>
        <dbReference type="Proteomes" id="UP000703315"/>
    </source>
</evidence>
<evidence type="ECO:0000256" key="1">
    <source>
        <dbReference type="ARBA" id="ARBA00004811"/>
    </source>
</evidence>
<feature type="binding site" evidence="7">
    <location>
        <position position="32"/>
    </location>
    <ligand>
        <name>3-phosphoshikimate</name>
        <dbReference type="ChEBI" id="CHEBI:145989"/>
    </ligand>
</feature>
<feature type="binding site" evidence="7">
    <location>
        <position position="184"/>
    </location>
    <ligand>
        <name>3-phosphoshikimate</name>
        <dbReference type="ChEBI" id="CHEBI:145989"/>
    </ligand>
</feature>
<dbReference type="SUPFAM" id="SSF55205">
    <property type="entry name" value="EPT/RTPC-like"/>
    <property type="match status" value="1"/>
</dbReference>
<evidence type="ECO:0000256" key="6">
    <source>
        <dbReference type="ARBA" id="ARBA00044633"/>
    </source>
</evidence>
<dbReference type="GO" id="GO:0003866">
    <property type="term" value="F:3-phosphoshikimate 1-carboxyvinyltransferase activity"/>
    <property type="evidence" value="ECO:0007669"/>
    <property type="project" value="UniProtKB-UniRule"/>
</dbReference>
<feature type="binding site" evidence="7">
    <location>
        <position position="33"/>
    </location>
    <ligand>
        <name>3-phosphoshikimate</name>
        <dbReference type="ChEBI" id="CHEBI:145989"/>
    </ligand>
</feature>
<accession>A0A921K7C6</accession>
<dbReference type="InterPro" id="IPR006264">
    <property type="entry name" value="EPSP_synthase"/>
</dbReference>
<feature type="binding site" evidence="7">
    <location>
        <position position="185"/>
    </location>
    <ligand>
        <name>phosphoenolpyruvate</name>
        <dbReference type="ChEBI" id="CHEBI:58702"/>
    </ligand>
</feature>
<dbReference type="PANTHER" id="PTHR21090:SF5">
    <property type="entry name" value="PENTAFUNCTIONAL AROM POLYPEPTIDE"/>
    <property type="match status" value="1"/>
</dbReference>
<dbReference type="InterPro" id="IPR023193">
    <property type="entry name" value="EPSP_synthase_CS"/>
</dbReference>
<dbReference type="PROSITE" id="PS00885">
    <property type="entry name" value="EPSP_SYNTHASE_2"/>
    <property type="match status" value="1"/>
</dbReference>
<dbReference type="GO" id="GO:0005737">
    <property type="term" value="C:cytoplasm"/>
    <property type="evidence" value="ECO:0007669"/>
    <property type="project" value="UniProtKB-SubCell"/>
</dbReference>
<dbReference type="PIRSF" id="PIRSF000505">
    <property type="entry name" value="EPSPS"/>
    <property type="match status" value="1"/>
</dbReference>
<name>A0A921K7C6_9MICC</name>
<reference evidence="9" key="2">
    <citation type="submission" date="2021-09" db="EMBL/GenBank/DDBJ databases">
        <authorList>
            <person name="Gilroy R."/>
        </authorList>
    </citation>
    <scope>NUCLEOTIDE SEQUENCE</scope>
    <source>
        <strain evidence="9">ChiHjej13B12-14962</strain>
    </source>
</reference>
<organism evidence="9 10">
    <name type="scientific">Enteractinococcus helveticum</name>
    <dbReference type="NCBI Taxonomy" id="1837282"/>
    <lineage>
        <taxon>Bacteria</taxon>
        <taxon>Bacillati</taxon>
        <taxon>Actinomycetota</taxon>
        <taxon>Actinomycetes</taxon>
        <taxon>Micrococcales</taxon>
        <taxon>Micrococcaceae</taxon>
    </lineage>
</organism>
<feature type="binding site" evidence="7">
    <location>
        <position position="106"/>
    </location>
    <ligand>
        <name>phosphoenolpyruvate</name>
        <dbReference type="ChEBI" id="CHEBI:58702"/>
    </ligand>
</feature>
<feature type="active site" description="Proton acceptor" evidence="7">
    <location>
        <position position="338"/>
    </location>
</feature>
<comment type="function">
    <text evidence="7">Catalyzes the transfer of the enolpyruvyl moiety of phosphoenolpyruvate (PEP) to the 5-hydroxyl of shikimate-3-phosphate (S3P) to produce enolpyruvyl shikimate-3-phosphate and inorganic phosphate.</text>
</comment>
<evidence type="ECO:0000256" key="4">
    <source>
        <dbReference type="ARBA" id="ARBA00022679"/>
    </source>
</evidence>
<dbReference type="InterPro" id="IPR013792">
    <property type="entry name" value="RNA3'P_cycl/enolpyr_Trfase_a/b"/>
</dbReference>
<feature type="binding site" evidence="7">
    <location>
        <position position="134"/>
    </location>
    <ligand>
        <name>phosphoenolpyruvate</name>
        <dbReference type="ChEBI" id="CHEBI:58702"/>
    </ligand>
</feature>
<feature type="binding site" evidence="7">
    <location>
        <position position="369"/>
    </location>
    <ligand>
        <name>phosphoenolpyruvate</name>
        <dbReference type="ChEBI" id="CHEBI:58702"/>
    </ligand>
</feature>
<comment type="caution">
    <text evidence="9">The sequence shown here is derived from an EMBL/GenBank/DDBJ whole genome shotgun (WGS) entry which is preliminary data.</text>
</comment>
<comment type="catalytic activity">
    <reaction evidence="6">
        <text>3-phosphoshikimate + phosphoenolpyruvate = 5-O-(1-carboxyvinyl)-3-phosphoshikimate + phosphate</text>
        <dbReference type="Rhea" id="RHEA:21256"/>
        <dbReference type="ChEBI" id="CHEBI:43474"/>
        <dbReference type="ChEBI" id="CHEBI:57701"/>
        <dbReference type="ChEBI" id="CHEBI:58702"/>
        <dbReference type="ChEBI" id="CHEBI:145989"/>
        <dbReference type="EC" id="2.5.1.19"/>
    </reaction>
    <physiologicalReaction direction="left-to-right" evidence="6">
        <dbReference type="Rhea" id="RHEA:21257"/>
    </physiologicalReaction>
</comment>
<feature type="binding site" evidence="7">
    <location>
        <position position="185"/>
    </location>
    <ligand>
        <name>3-phosphoshikimate</name>
        <dbReference type="ChEBI" id="CHEBI:145989"/>
    </ligand>
</feature>
<dbReference type="CDD" id="cd01556">
    <property type="entry name" value="EPSP_synthase"/>
    <property type="match status" value="1"/>
</dbReference>
<comment type="pathway">
    <text evidence="1 7">Metabolic intermediate biosynthesis; chorismate biosynthesis; chorismate from D-erythrose 4-phosphate and phosphoenolpyruvate: step 6/7.</text>
</comment>
<sequence>MLVTMTPAPGEDWSAPFADAPIHATVTLPGSKSLTNRHLVLAALSTTPSRLIGVLVSRDTDLMVQALTALGAVFQRVEGDPTVLDVTPIGLATTTGSITVESGLAGTVMRFIPGVAASTNATVFVDGDEQSYARPMGPVIDGLIQAGARISANGQDPVTNLPLTVHGQGSVPGGAVGIDSGGSSQFVSALLLVGATFQRGLDLRHTGEHTPSPEHIAMTISVLEAAGVRIETPEPNRWMVFPGPITAPDTVVEPDLSNAGPYFAAALATGGSVTVPYWPQETTQIGNRWREILPAFGATVTFEPVAGTNYGNLTVTGRRDDKGHPVITGGGEIADLAELTPTTAALALLADGPTQLTKIGHLRGHETDRLKALSAEAAKLGATIEEGPDYLAFAGGYDLTGTTLDSYADHRMATFGAIIGLAVKDTVVNDIATTAKTMPDFPTAWNTLAAGQRDIRA</sequence>
<keyword evidence="7" id="KW-0963">Cytoplasm</keyword>
<keyword evidence="4 7" id="KW-0808">Transferase</keyword>
<dbReference type="GO" id="GO:0009423">
    <property type="term" value="P:chorismate biosynthetic process"/>
    <property type="evidence" value="ECO:0007669"/>
    <property type="project" value="UniProtKB-UniRule"/>
</dbReference>
<dbReference type="RefSeq" id="WP_303904708.1">
    <property type="nucleotide sequence ID" value="NZ_DYXC01000072.1"/>
</dbReference>
<feature type="binding site" evidence="7">
    <location>
        <position position="183"/>
    </location>
    <ligand>
        <name>3-phosphoshikimate</name>
        <dbReference type="ChEBI" id="CHEBI:145989"/>
    </ligand>
</feature>
<evidence type="ECO:0000259" key="8">
    <source>
        <dbReference type="Pfam" id="PF00275"/>
    </source>
</evidence>
<feature type="domain" description="Enolpyruvate transferase" evidence="8">
    <location>
        <begin position="20"/>
        <end position="443"/>
    </location>
</feature>
<comment type="subcellular location">
    <subcellularLocation>
        <location evidence="7">Cytoplasm</location>
    </subcellularLocation>
</comment>
<dbReference type="InterPro" id="IPR001986">
    <property type="entry name" value="Enolpyruvate_Tfrase_dom"/>
</dbReference>
<keyword evidence="3 7" id="KW-0028">Amino-acid biosynthesis</keyword>
<feature type="binding site" evidence="7">
    <location>
        <position position="411"/>
    </location>
    <ligand>
        <name>phosphoenolpyruvate</name>
        <dbReference type="ChEBI" id="CHEBI:58702"/>
    </ligand>
</feature>
<feature type="binding site" evidence="7">
    <location>
        <position position="365"/>
    </location>
    <ligand>
        <name>3-phosphoshikimate</name>
        <dbReference type="ChEBI" id="CHEBI:145989"/>
    </ligand>
</feature>
<feature type="binding site" evidence="7">
    <location>
        <position position="436"/>
    </location>
    <ligand>
        <name>phosphoenolpyruvate</name>
        <dbReference type="ChEBI" id="CHEBI:58702"/>
    </ligand>
</feature>
<reference evidence="9" key="1">
    <citation type="journal article" date="2021" name="PeerJ">
        <title>Extensive microbial diversity within the chicken gut microbiome revealed by metagenomics and culture.</title>
        <authorList>
            <person name="Gilroy R."/>
            <person name="Ravi A."/>
            <person name="Getino M."/>
            <person name="Pursley I."/>
            <person name="Horton D.L."/>
            <person name="Alikhan N.F."/>
            <person name="Baker D."/>
            <person name="Gharbi K."/>
            <person name="Hall N."/>
            <person name="Watson M."/>
            <person name="Adriaenssens E.M."/>
            <person name="Foster-Nyarko E."/>
            <person name="Jarju S."/>
            <person name="Secka A."/>
            <person name="Antonio M."/>
            <person name="Oren A."/>
            <person name="Chaudhuri R.R."/>
            <person name="La Ragione R."/>
            <person name="Hildebrand F."/>
            <person name="Pallen M.J."/>
        </authorList>
    </citation>
    <scope>NUCLEOTIDE SEQUENCE</scope>
    <source>
        <strain evidence="9">ChiHjej13B12-14962</strain>
    </source>
</reference>
<dbReference type="EC" id="2.5.1.19" evidence="7"/>
<dbReference type="EMBL" id="DYXC01000072">
    <property type="protein sequence ID" value="HJF14467.1"/>
    <property type="molecule type" value="Genomic_DNA"/>
</dbReference>
<comment type="similarity">
    <text evidence="2 7">Belongs to the EPSP synthase family.</text>
</comment>
<feature type="binding site" evidence="7">
    <location>
        <position position="37"/>
    </location>
    <ligand>
        <name>3-phosphoshikimate</name>
        <dbReference type="ChEBI" id="CHEBI:145989"/>
    </ligand>
</feature>
<dbReference type="Proteomes" id="UP000703315">
    <property type="component" value="Unassembled WGS sequence"/>
</dbReference>
<evidence type="ECO:0000256" key="5">
    <source>
        <dbReference type="ARBA" id="ARBA00023141"/>
    </source>
</evidence>
<feature type="binding site" evidence="7">
    <location>
        <position position="32"/>
    </location>
    <ligand>
        <name>phosphoenolpyruvate</name>
        <dbReference type="ChEBI" id="CHEBI:58702"/>
    </ligand>
</feature>
<keyword evidence="5 7" id="KW-0057">Aromatic amino acid biosynthesis</keyword>
<dbReference type="AlphaFoldDB" id="A0A921K7C6"/>
<dbReference type="GO" id="GO:0009073">
    <property type="term" value="P:aromatic amino acid family biosynthetic process"/>
    <property type="evidence" value="ECO:0007669"/>
    <property type="project" value="UniProtKB-KW"/>
</dbReference>
<comment type="caution">
    <text evidence="7">Lacks conserved residue(s) required for the propagation of feature annotation.</text>
</comment>
<dbReference type="InterPro" id="IPR036968">
    <property type="entry name" value="Enolpyruvate_Tfrase_sf"/>
</dbReference>
<evidence type="ECO:0000256" key="7">
    <source>
        <dbReference type="HAMAP-Rule" id="MF_00210"/>
    </source>
</evidence>
<comment type="subunit">
    <text evidence="7">Monomer.</text>
</comment>
<dbReference type="GO" id="GO:0008652">
    <property type="term" value="P:amino acid biosynthetic process"/>
    <property type="evidence" value="ECO:0007669"/>
    <property type="project" value="UniProtKB-KW"/>
</dbReference>
<protein>
    <recommendedName>
        <fullName evidence="7">3-phosphoshikimate 1-carboxyvinyltransferase</fullName>
        <ecNumber evidence="7">2.5.1.19</ecNumber>
    </recommendedName>
    <alternativeName>
        <fullName evidence="7">5-enolpyruvylshikimate-3-phosphate synthase</fullName>
        <shortName evidence="7">EPSP synthase</shortName>
        <shortName evidence="7">EPSPS</shortName>
    </alternativeName>
</protein>
<feature type="binding site" evidence="7">
    <location>
        <position position="338"/>
    </location>
    <ligand>
        <name>3-phosphoshikimate</name>
        <dbReference type="ChEBI" id="CHEBI:145989"/>
    </ligand>
</feature>
<evidence type="ECO:0000256" key="3">
    <source>
        <dbReference type="ARBA" id="ARBA00022605"/>
    </source>
</evidence>
<proteinExistence type="inferred from homology"/>
<dbReference type="PANTHER" id="PTHR21090">
    <property type="entry name" value="AROM/DEHYDROQUINATE SYNTHASE"/>
    <property type="match status" value="1"/>
</dbReference>
<evidence type="ECO:0000313" key="9">
    <source>
        <dbReference type="EMBL" id="HJF14467.1"/>
    </source>
</evidence>
<dbReference type="NCBIfam" id="TIGR01356">
    <property type="entry name" value="aroA"/>
    <property type="match status" value="1"/>
</dbReference>